<evidence type="ECO:0000313" key="3">
    <source>
        <dbReference type="Proteomes" id="UP001219934"/>
    </source>
</evidence>
<feature type="non-terminal residue" evidence="2">
    <location>
        <position position="131"/>
    </location>
</feature>
<sequence length="131" mass="14239">SATSPKPPNPPKKRYGDVIHMQSWRAFSGRGRRRGGGSGPPGKMKGVETRVNPVSLTMAATAVEGMKEHGKRAEAEVSPHKTLPPPPPPTKEGPRVFLLPSNGPELPQHVHRPTFDPPPDCGTSQRRNKYL</sequence>
<feature type="region of interest" description="Disordered" evidence="1">
    <location>
        <begin position="1"/>
        <end position="131"/>
    </location>
</feature>
<keyword evidence="3" id="KW-1185">Reference proteome</keyword>
<feature type="non-terminal residue" evidence="2">
    <location>
        <position position="1"/>
    </location>
</feature>
<reference evidence="2" key="1">
    <citation type="submission" date="2022-11" db="EMBL/GenBank/DDBJ databases">
        <title>Chromosome-level genome of Pogonophryne albipinna.</title>
        <authorList>
            <person name="Jo E."/>
        </authorList>
    </citation>
    <scope>NUCLEOTIDE SEQUENCE</scope>
    <source>
        <strain evidence="2">SGF0006</strain>
        <tissue evidence="2">Muscle</tissue>
    </source>
</reference>
<dbReference type="EMBL" id="JAPTMU010000309">
    <property type="protein sequence ID" value="KAJ4919304.1"/>
    <property type="molecule type" value="Genomic_DNA"/>
</dbReference>
<comment type="caution">
    <text evidence="2">The sequence shown here is derived from an EMBL/GenBank/DDBJ whole genome shotgun (WGS) entry which is preliminary data.</text>
</comment>
<dbReference type="Proteomes" id="UP001219934">
    <property type="component" value="Unassembled WGS sequence"/>
</dbReference>
<feature type="compositionally biased region" description="Pro residues" evidence="1">
    <location>
        <begin position="82"/>
        <end position="91"/>
    </location>
</feature>
<protein>
    <submittedName>
        <fullName evidence="2">Uncharacterized protein</fullName>
    </submittedName>
</protein>
<organism evidence="2 3">
    <name type="scientific">Pogonophryne albipinna</name>
    <dbReference type="NCBI Taxonomy" id="1090488"/>
    <lineage>
        <taxon>Eukaryota</taxon>
        <taxon>Metazoa</taxon>
        <taxon>Chordata</taxon>
        <taxon>Craniata</taxon>
        <taxon>Vertebrata</taxon>
        <taxon>Euteleostomi</taxon>
        <taxon>Actinopterygii</taxon>
        <taxon>Neopterygii</taxon>
        <taxon>Teleostei</taxon>
        <taxon>Neoteleostei</taxon>
        <taxon>Acanthomorphata</taxon>
        <taxon>Eupercaria</taxon>
        <taxon>Perciformes</taxon>
        <taxon>Notothenioidei</taxon>
        <taxon>Pogonophryne</taxon>
    </lineage>
</organism>
<evidence type="ECO:0000256" key="1">
    <source>
        <dbReference type="SAM" id="MobiDB-lite"/>
    </source>
</evidence>
<evidence type="ECO:0000313" key="2">
    <source>
        <dbReference type="EMBL" id="KAJ4919304.1"/>
    </source>
</evidence>
<name>A0AAD6F2N7_9TELE</name>
<feature type="compositionally biased region" description="Pro residues" evidence="1">
    <location>
        <begin position="1"/>
        <end position="10"/>
    </location>
</feature>
<dbReference type="AlphaFoldDB" id="A0AAD6F2N7"/>
<proteinExistence type="predicted"/>
<accession>A0AAD6F2N7</accession>
<feature type="compositionally biased region" description="Basic and acidic residues" evidence="1">
    <location>
        <begin position="65"/>
        <end position="79"/>
    </location>
</feature>
<gene>
    <name evidence="2" type="ORF">JOQ06_026263</name>
</gene>